<evidence type="ECO:0000256" key="1">
    <source>
        <dbReference type="ARBA" id="ARBA00010528"/>
    </source>
</evidence>
<reference evidence="8" key="1">
    <citation type="submission" date="2017-09" db="EMBL/GenBank/DDBJ databases">
        <title>Depth-based differentiation of microbial function through sediment-hosted aquifers and enrichment of novel symbionts in the deep terrestrial subsurface.</title>
        <authorList>
            <person name="Probst A.J."/>
            <person name="Ladd B."/>
            <person name="Jarett J.K."/>
            <person name="Geller-Mcgrath D.E."/>
            <person name="Sieber C.M.K."/>
            <person name="Emerson J.B."/>
            <person name="Anantharaman K."/>
            <person name="Thomas B.C."/>
            <person name="Malmstrom R."/>
            <person name="Stieglmeier M."/>
            <person name="Klingl A."/>
            <person name="Woyke T."/>
            <person name="Ryan C.M."/>
            <person name="Banfield J.F."/>
        </authorList>
    </citation>
    <scope>NUCLEOTIDE SEQUENCE [LARGE SCALE GENOMIC DNA]</scope>
</reference>
<keyword evidence="5" id="KW-0694">RNA-binding</keyword>
<evidence type="ECO:0000256" key="3">
    <source>
        <dbReference type="ARBA" id="ARBA00023274"/>
    </source>
</evidence>
<evidence type="ECO:0000256" key="2">
    <source>
        <dbReference type="ARBA" id="ARBA00022980"/>
    </source>
</evidence>
<dbReference type="GO" id="GO:0003735">
    <property type="term" value="F:structural constituent of ribosome"/>
    <property type="evidence" value="ECO:0007669"/>
    <property type="project" value="InterPro"/>
</dbReference>
<dbReference type="SUPFAM" id="SSF52166">
    <property type="entry name" value="Ribosomal protein L4"/>
    <property type="match status" value="1"/>
</dbReference>
<dbReference type="NCBIfam" id="TIGR03953">
    <property type="entry name" value="rplD_bact"/>
    <property type="match status" value="1"/>
</dbReference>
<dbReference type="PANTHER" id="PTHR10746:SF6">
    <property type="entry name" value="LARGE RIBOSOMAL SUBUNIT PROTEIN UL4M"/>
    <property type="match status" value="1"/>
</dbReference>
<dbReference type="InterPro" id="IPR023574">
    <property type="entry name" value="Ribosomal_uL4_dom_sf"/>
</dbReference>
<dbReference type="EMBL" id="PEYW01000029">
    <property type="protein sequence ID" value="PIS20785.1"/>
    <property type="molecule type" value="Genomic_DNA"/>
</dbReference>
<sequence length="210" mass="23287">MKLKVYNQQGQETNESFELAEGVFSVECPTDLILQAVRVYLHNQRQGTANTKTRSEVSGGGRKPWRQKGTGHSRQGSIRSPLWKGGGVAHGPKSGATRLKFTEKMRKKAFLGVLSQKLSSDKLILMDRFDFDQGKTKKAHDFLKNLGIVESKVTFVLPNDNKNIALAAGNLSKVSLARVGVICTYDILNCEYLVFDRNSIVSLQNRCLGV</sequence>
<dbReference type="InterPro" id="IPR013005">
    <property type="entry name" value="Ribosomal_uL4-like"/>
</dbReference>
<evidence type="ECO:0000256" key="4">
    <source>
        <dbReference type="ARBA" id="ARBA00035244"/>
    </source>
</evidence>
<accession>A0A2H0X7H1</accession>
<dbReference type="HAMAP" id="MF_01328_B">
    <property type="entry name" value="Ribosomal_uL4_B"/>
    <property type="match status" value="1"/>
</dbReference>
<dbReference type="InterPro" id="IPR002136">
    <property type="entry name" value="Ribosomal_uL4"/>
</dbReference>
<dbReference type="GO" id="GO:0019843">
    <property type="term" value="F:rRNA binding"/>
    <property type="evidence" value="ECO:0007669"/>
    <property type="project" value="UniProtKB-UniRule"/>
</dbReference>
<dbReference type="GO" id="GO:0006412">
    <property type="term" value="P:translation"/>
    <property type="evidence" value="ECO:0007669"/>
    <property type="project" value="UniProtKB-UniRule"/>
</dbReference>
<keyword evidence="5" id="KW-0699">rRNA-binding</keyword>
<evidence type="ECO:0000256" key="5">
    <source>
        <dbReference type="HAMAP-Rule" id="MF_01328"/>
    </source>
</evidence>
<dbReference type="AlphaFoldDB" id="A0A2H0X7H1"/>
<protein>
    <recommendedName>
        <fullName evidence="4 5">Large ribosomal subunit protein uL4</fullName>
    </recommendedName>
</protein>
<keyword evidence="2 5" id="KW-0689">Ribosomal protein</keyword>
<dbReference type="GO" id="GO:0005840">
    <property type="term" value="C:ribosome"/>
    <property type="evidence" value="ECO:0007669"/>
    <property type="project" value="UniProtKB-KW"/>
</dbReference>
<comment type="subunit">
    <text evidence="5">Part of the 50S ribosomal subunit.</text>
</comment>
<evidence type="ECO:0000256" key="6">
    <source>
        <dbReference type="SAM" id="MobiDB-lite"/>
    </source>
</evidence>
<dbReference type="PANTHER" id="PTHR10746">
    <property type="entry name" value="50S RIBOSOMAL PROTEIN L4"/>
    <property type="match status" value="1"/>
</dbReference>
<dbReference type="Gene3D" id="3.40.1370.10">
    <property type="match status" value="1"/>
</dbReference>
<comment type="similarity">
    <text evidence="1 5">Belongs to the universal ribosomal protein uL4 family.</text>
</comment>
<dbReference type="Proteomes" id="UP000231414">
    <property type="component" value="Unassembled WGS sequence"/>
</dbReference>
<feature type="region of interest" description="Disordered" evidence="6">
    <location>
        <begin position="45"/>
        <end position="94"/>
    </location>
</feature>
<gene>
    <name evidence="5" type="primary">rplD</name>
    <name evidence="7" type="ORF">COT52_02070</name>
</gene>
<evidence type="ECO:0000313" key="8">
    <source>
        <dbReference type="Proteomes" id="UP000231414"/>
    </source>
</evidence>
<dbReference type="Pfam" id="PF00573">
    <property type="entry name" value="Ribosomal_L4"/>
    <property type="match status" value="1"/>
</dbReference>
<keyword evidence="3 5" id="KW-0687">Ribonucleoprotein</keyword>
<dbReference type="GO" id="GO:1990904">
    <property type="term" value="C:ribonucleoprotein complex"/>
    <property type="evidence" value="ECO:0007669"/>
    <property type="project" value="UniProtKB-KW"/>
</dbReference>
<comment type="caution">
    <text evidence="7">The sequence shown here is derived from an EMBL/GenBank/DDBJ whole genome shotgun (WGS) entry which is preliminary data.</text>
</comment>
<comment type="function">
    <text evidence="5">Forms part of the polypeptide exit tunnel.</text>
</comment>
<organism evidence="7 8">
    <name type="scientific">candidate division WWE3 bacterium CG08_land_8_20_14_0_20_43_13</name>
    <dbReference type="NCBI Taxonomy" id="1975087"/>
    <lineage>
        <taxon>Bacteria</taxon>
        <taxon>Katanobacteria</taxon>
    </lineage>
</organism>
<evidence type="ECO:0000313" key="7">
    <source>
        <dbReference type="EMBL" id="PIS20785.1"/>
    </source>
</evidence>
<proteinExistence type="inferred from homology"/>
<comment type="function">
    <text evidence="5">One of the primary rRNA binding proteins, this protein initially binds near the 5'-end of the 23S rRNA. It is important during the early stages of 50S assembly. It makes multiple contacts with different domains of the 23S rRNA in the assembled 50S subunit and ribosome.</text>
</comment>
<name>A0A2H0X7H1_UNCKA</name>